<keyword evidence="2" id="KW-1185">Reference proteome</keyword>
<dbReference type="EMBL" id="CM046397">
    <property type="protein sequence ID" value="KAI8533697.1"/>
    <property type="molecule type" value="Genomic_DNA"/>
</dbReference>
<accession>A0ACC0LZG4</accession>
<comment type="caution">
    <text evidence="1">The sequence shown here is derived from an EMBL/GenBank/DDBJ whole genome shotgun (WGS) entry which is preliminary data.</text>
</comment>
<dbReference type="Proteomes" id="UP001062846">
    <property type="component" value="Chromosome 10"/>
</dbReference>
<proteinExistence type="predicted"/>
<evidence type="ECO:0000313" key="2">
    <source>
        <dbReference type="Proteomes" id="UP001062846"/>
    </source>
</evidence>
<name>A0ACC0LZG4_RHOML</name>
<organism evidence="1 2">
    <name type="scientific">Rhododendron molle</name>
    <name type="common">Chinese azalea</name>
    <name type="synonym">Azalea mollis</name>
    <dbReference type="NCBI Taxonomy" id="49168"/>
    <lineage>
        <taxon>Eukaryota</taxon>
        <taxon>Viridiplantae</taxon>
        <taxon>Streptophyta</taxon>
        <taxon>Embryophyta</taxon>
        <taxon>Tracheophyta</taxon>
        <taxon>Spermatophyta</taxon>
        <taxon>Magnoliopsida</taxon>
        <taxon>eudicotyledons</taxon>
        <taxon>Gunneridae</taxon>
        <taxon>Pentapetalae</taxon>
        <taxon>asterids</taxon>
        <taxon>Ericales</taxon>
        <taxon>Ericaceae</taxon>
        <taxon>Ericoideae</taxon>
        <taxon>Rhodoreae</taxon>
        <taxon>Rhododendron</taxon>
    </lineage>
</organism>
<sequence length="281" mass="31223">MEADGKPEQLQTNGTEPLLSFCPSFNSYSFDQCAQIAADVADERSRASDDDFEFAFEKAEEISHDDCEFRQIFPVFNRDILFGDDNRDHPKDDEKRDLSTLLLPLKKLFDEDPSTSCSSSEVDELERVPEGTYCVWRPKSVKLASPSLGAIDAVETRCKKSNSTGSASKRWKLRDLLLLRRSNSDGKGSSFVFLTPKSTASDVKETEDSKERRNSGEAGKRKAKGAGGGEKAASAHEVFYVRNRASKEVDRRKSYLPYRKDLVGFFASVNGAGAGKAFPPF</sequence>
<reference evidence="1" key="1">
    <citation type="submission" date="2022-02" db="EMBL/GenBank/DDBJ databases">
        <title>Plant Genome Project.</title>
        <authorList>
            <person name="Zhang R.-G."/>
        </authorList>
    </citation>
    <scope>NUCLEOTIDE SEQUENCE</scope>
    <source>
        <strain evidence="1">AT1</strain>
    </source>
</reference>
<protein>
    <submittedName>
        <fullName evidence="1">Uncharacterized protein</fullName>
    </submittedName>
</protein>
<evidence type="ECO:0000313" key="1">
    <source>
        <dbReference type="EMBL" id="KAI8533697.1"/>
    </source>
</evidence>
<gene>
    <name evidence="1" type="ORF">RHMOL_Rhmol10G0029400</name>
</gene>